<comment type="subcellular location">
    <subcellularLocation>
        <location evidence="1">Nucleus</location>
    </subcellularLocation>
</comment>
<dbReference type="GO" id="GO:0046983">
    <property type="term" value="F:protein dimerization activity"/>
    <property type="evidence" value="ECO:0007669"/>
    <property type="project" value="InterPro"/>
</dbReference>
<feature type="compositionally biased region" description="Basic and acidic residues" evidence="6">
    <location>
        <begin position="228"/>
        <end position="237"/>
    </location>
</feature>
<keyword evidence="5" id="KW-0539">Nucleus</keyword>
<name>A0A6P5XHB1_DURZI</name>
<dbReference type="Pfam" id="PF00319">
    <property type="entry name" value="SRF-TF"/>
    <property type="match status" value="1"/>
</dbReference>
<evidence type="ECO:0000256" key="5">
    <source>
        <dbReference type="ARBA" id="ARBA00023242"/>
    </source>
</evidence>
<dbReference type="GeneID" id="111283038"/>
<gene>
    <name evidence="10" type="primary">LOC111283038</name>
</gene>
<dbReference type="InterPro" id="IPR036879">
    <property type="entry name" value="TF_MADSbox_sf"/>
</dbReference>
<evidence type="ECO:0000313" key="9">
    <source>
        <dbReference type="Proteomes" id="UP000515121"/>
    </source>
</evidence>
<dbReference type="PANTHER" id="PTHR48019">
    <property type="entry name" value="SERUM RESPONSE FACTOR HOMOLOG"/>
    <property type="match status" value="1"/>
</dbReference>
<dbReference type="Gene3D" id="3.40.1810.10">
    <property type="entry name" value="Transcription factor, MADS-box"/>
    <property type="match status" value="1"/>
</dbReference>
<dbReference type="PROSITE" id="PS50066">
    <property type="entry name" value="MADS_BOX_2"/>
    <property type="match status" value="1"/>
</dbReference>
<dbReference type="Proteomes" id="UP000515121">
    <property type="component" value="Unplaced"/>
</dbReference>
<protein>
    <submittedName>
        <fullName evidence="10">Agamous-like MADS-box protein AGL66 isoform X1</fullName>
    </submittedName>
</protein>
<dbReference type="GO" id="GO:0003677">
    <property type="term" value="F:DNA binding"/>
    <property type="evidence" value="ECO:0007669"/>
    <property type="project" value="UniProtKB-KW"/>
</dbReference>
<evidence type="ECO:0000256" key="2">
    <source>
        <dbReference type="ARBA" id="ARBA00023015"/>
    </source>
</evidence>
<keyword evidence="7" id="KW-1133">Transmembrane helix</keyword>
<keyword evidence="7" id="KW-0472">Membrane</keyword>
<evidence type="ECO:0000256" key="6">
    <source>
        <dbReference type="SAM" id="MobiDB-lite"/>
    </source>
</evidence>
<dbReference type="SUPFAM" id="SSF55455">
    <property type="entry name" value="SRF-like"/>
    <property type="match status" value="1"/>
</dbReference>
<feature type="transmembrane region" description="Helical" evidence="7">
    <location>
        <begin position="23"/>
        <end position="42"/>
    </location>
</feature>
<keyword evidence="7" id="KW-0812">Transmembrane</keyword>
<dbReference type="RefSeq" id="XP_022727152.1">
    <property type="nucleotide sequence ID" value="XM_022871417.1"/>
</dbReference>
<evidence type="ECO:0000256" key="4">
    <source>
        <dbReference type="ARBA" id="ARBA00023163"/>
    </source>
</evidence>
<keyword evidence="9" id="KW-1185">Reference proteome</keyword>
<evidence type="ECO:0000313" key="10">
    <source>
        <dbReference type="RefSeq" id="XP_022727152.1"/>
    </source>
</evidence>
<feature type="compositionally biased region" description="Polar residues" evidence="6">
    <location>
        <begin position="213"/>
        <end position="222"/>
    </location>
</feature>
<feature type="region of interest" description="Disordered" evidence="6">
    <location>
        <begin position="210"/>
        <end position="237"/>
    </location>
</feature>
<dbReference type="OrthoDB" id="1898716at2759"/>
<keyword evidence="2" id="KW-0805">Transcription regulation</keyword>
<dbReference type="InterPro" id="IPR050142">
    <property type="entry name" value="MADS-box/MEF2_TF"/>
</dbReference>
<dbReference type="GO" id="GO:0005634">
    <property type="term" value="C:nucleus"/>
    <property type="evidence" value="ECO:0007669"/>
    <property type="project" value="UniProtKB-SubCell"/>
</dbReference>
<evidence type="ECO:0000259" key="8">
    <source>
        <dbReference type="PROSITE" id="PS50066"/>
    </source>
</evidence>
<evidence type="ECO:0000256" key="3">
    <source>
        <dbReference type="ARBA" id="ARBA00023125"/>
    </source>
</evidence>
<proteinExistence type="predicted"/>
<feature type="domain" description="MADS-box" evidence="8">
    <location>
        <begin position="44"/>
        <end position="78"/>
    </location>
</feature>
<reference evidence="10" key="1">
    <citation type="submission" date="2025-08" db="UniProtKB">
        <authorList>
            <consortium name="RefSeq"/>
        </authorList>
    </citation>
    <scope>IDENTIFICATION</scope>
    <source>
        <tissue evidence="10">Fruit stalk</tissue>
    </source>
</reference>
<sequence>MDDAKLEGIRKWVSKFKAVSDEMFGVFLSFGSTCLFHWFLLWEGILKKAIELAMSCDADVGLLMFSPTGRLTSYANKGRIEDIFLRYINQPDDFKGYVHNEEFLYHNLKQLKYEAEMLDKIGRFEALERKLCELNRQKYEAQERIRYYNPDMTKILTIPQANLHQQFVIGAIQRIEKLKKSFFLQKAKLLEKETSPSKLNDVEMPAVKLKGSDLTTEESVNSKGKRNQSTDDHKEEACSLAGPHLSISYLLTQKKNIEDAEDITSIDGHLS</sequence>
<organism evidence="9 10">
    <name type="scientific">Durio zibethinus</name>
    <name type="common">Durian</name>
    <dbReference type="NCBI Taxonomy" id="66656"/>
    <lineage>
        <taxon>Eukaryota</taxon>
        <taxon>Viridiplantae</taxon>
        <taxon>Streptophyta</taxon>
        <taxon>Embryophyta</taxon>
        <taxon>Tracheophyta</taxon>
        <taxon>Spermatophyta</taxon>
        <taxon>Magnoliopsida</taxon>
        <taxon>eudicotyledons</taxon>
        <taxon>Gunneridae</taxon>
        <taxon>Pentapetalae</taxon>
        <taxon>rosids</taxon>
        <taxon>malvids</taxon>
        <taxon>Malvales</taxon>
        <taxon>Malvaceae</taxon>
        <taxon>Helicteroideae</taxon>
        <taxon>Durio</taxon>
    </lineage>
</organism>
<evidence type="ECO:0000256" key="7">
    <source>
        <dbReference type="SAM" id="Phobius"/>
    </source>
</evidence>
<accession>A0A6P5XHB1</accession>
<evidence type="ECO:0000256" key="1">
    <source>
        <dbReference type="ARBA" id="ARBA00004123"/>
    </source>
</evidence>
<keyword evidence="4" id="KW-0804">Transcription</keyword>
<dbReference type="AlphaFoldDB" id="A0A6P5XHB1"/>
<dbReference type="KEGG" id="dzi:111283038"/>
<keyword evidence="3" id="KW-0238">DNA-binding</keyword>
<dbReference type="InterPro" id="IPR002100">
    <property type="entry name" value="TF_MADSbox"/>
</dbReference>
<dbReference type="PRINTS" id="PR00404">
    <property type="entry name" value="MADSDOMAIN"/>
</dbReference>